<evidence type="ECO:0000256" key="1">
    <source>
        <dbReference type="ARBA" id="ARBA00004173"/>
    </source>
</evidence>
<evidence type="ECO:0000256" key="3">
    <source>
        <dbReference type="ARBA" id="ARBA00023128"/>
    </source>
</evidence>
<dbReference type="GO" id="GO:0005739">
    <property type="term" value="C:mitochondrion"/>
    <property type="evidence" value="ECO:0007669"/>
    <property type="project" value="UniProtKB-SubCell"/>
</dbReference>
<proteinExistence type="inferred from homology"/>
<evidence type="ECO:0000256" key="2">
    <source>
        <dbReference type="ARBA" id="ARBA00010901"/>
    </source>
</evidence>
<comment type="function">
    <text evidence="4">Inhibits the enzyme activity of ATPase.</text>
</comment>
<reference evidence="6 7" key="1">
    <citation type="submission" date="2019-04" db="EMBL/GenBank/DDBJ databases">
        <title>High contiguity whole genome sequence and gene annotation resource for two Venturia nashicola isolates.</title>
        <authorList>
            <person name="Prokchorchik M."/>
            <person name="Won K."/>
            <person name="Lee Y."/>
            <person name="Choi E.D."/>
            <person name="Segonzac C."/>
            <person name="Sohn K.H."/>
        </authorList>
    </citation>
    <scope>NUCLEOTIDE SEQUENCE [LARGE SCALE GENOMIC DNA]</scope>
    <source>
        <strain evidence="6 7">PRI2</strain>
    </source>
</reference>
<dbReference type="GO" id="GO:0042030">
    <property type="term" value="F:ATPase inhibitor activity"/>
    <property type="evidence" value="ECO:0007669"/>
    <property type="project" value="InterPro"/>
</dbReference>
<evidence type="ECO:0000313" key="6">
    <source>
        <dbReference type="EMBL" id="TID26704.1"/>
    </source>
</evidence>
<feature type="region of interest" description="Disordered" evidence="5">
    <location>
        <begin position="84"/>
        <end position="122"/>
    </location>
</feature>
<sequence length="122" mass="13452">MLRTQIVKASMPLIARRTYFAATPRVMAAGDAGSGFSRPGGAASGDAFTKREKGSEDMWIRQEEQAKLHALSEKVKNAQKHMEELQGYMYKNPASPLKSFRGDTDLTSSKELTKDDGTPENK</sequence>
<keyword evidence="3" id="KW-0496">Mitochondrion</keyword>
<evidence type="ECO:0000256" key="5">
    <source>
        <dbReference type="SAM" id="MobiDB-lite"/>
    </source>
</evidence>
<feature type="region of interest" description="Disordered" evidence="5">
    <location>
        <begin position="31"/>
        <end position="55"/>
    </location>
</feature>
<keyword evidence="7" id="KW-1185">Reference proteome</keyword>
<gene>
    <name evidence="6" type="ORF">E6O75_ATG01197</name>
</gene>
<dbReference type="Proteomes" id="UP000298493">
    <property type="component" value="Unassembled WGS sequence"/>
</dbReference>
<feature type="compositionally biased region" description="Basic and acidic residues" evidence="5">
    <location>
        <begin position="111"/>
        <end position="122"/>
    </location>
</feature>
<comment type="subcellular location">
    <subcellularLocation>
        <location evidence="1">Mitochondrion</location>
    </subcellularLocation>
</comment>
<dbReference type="EMBL" id="SNSC02000002">
    <property type="protein sequence ID" value="TID26704.1"/>
    <property type="molecule type" value="Genomic_DNA"/>
</dbReference>
<comment type="similarity">
    <text evidence="2 4">Belongs to the ATPase inhibitor family.</text>
</comment>
<dbReference type="STRING" id="86259.A0A4Z1PGA4"/>
<dbReference type="Pfam" id="PF04568">
    <property type="entry name" value="IATP"/>
    <property type="match status" value="1"/>
</dbReference>
<organism evidence="6 7">
    <name type="scientific">Venturia nashicola</name>
    <dbReference type="NCBI Taxonomy" id="86259"/>
    <lineage>
        <taxon>Eukaryota</taxon>
        <taxon>Fungi</taxon>
        <taxon>Dikarya</taxon>
        <taxon>Ascomycota</taxon>
        <taxon>Pezizomycotina</taxon>
        <taxon>Dothideomycetes</taxon>
        <taxon>Pleosporomycetidae</taxon>
        <taxon>Venturiales</taxon>
        <taxon>Venturiaceae</taxon>
        <taxon>Venturia</taxon>
    </lineage>
</organism>
<evidence type="ECO:0000256" key="4">
    <source>
        <dbReference type="RuleBase" id="RU368087"/>
    </source>
</evidence>
<name>A0A4Z1PGA4_9PEZI</name>
<dbReference type="InterPro" id="IPR007648">
    <property type="entry name" value="ATPase_inhibitor_mt"/>
</dbReference>
<dbReference type="Gene3D" id="1.20.5.500">
    <property type="entry name" value="Single helix bin"/>
    <property type="match status" value="1"/>
</dbReference>
<dbReference type="AlphaFoldDB" id="A0A4Z1PGA4"/>
<protein>
    <recommendedName>
        <fullName evidence="4">ATPase inhibitor, mitochondrial</fullName>
    </recommendedName>
</protein>
<comment type="caution">
    <text evidence="6">The sequence shown here is derived from an EMBL/GenBank/DDBJ whole genome shotgun (WGS) entry which is preliminary data.</text>
</comment>
<evidence type="ECO:0000313" key="7">
    <source>
        <dbReference type="Proteomes" id="UP000298493"/>
    </source>
</evidence>
<accession>A0A4Z1PGA4</accession>